<dbReference type="Proteomes" id="UP000245207">
    <property type="component" value="Unassembled WGS sequence"/>
</dbReference>
<dbReference type="EMBL" id="PKPP01006100">
    <property type="protein sequence ID" value="PWA57668.1"/>
    <property type="molecule type" value="Genomic_DNA"/>
</dbReference>
<organism evidence="1 2">
    <name type="scientific">Artemisia annua</name>
    <name type="common">Sweet wormwood</name>
    <dbReference type="NCBI Taxonomy" id="35608"/>
    <lineage>
        <taxon>Eukaryota</taxon>
        <taxon>Viridiplantae</taxon>
        <taxon>Streptophyta</taxon>
        <taxon>Embryophyta</taxon>
        <taxon>Tracheophyta</taxon>
        <taxon>Spermatophyta</taxon>
        <taxon>Magnoliopsida</taxon>
        <taxon>eudicotyledons</taxon>
        <taxon>Gunneridae</taxon>
        <taxon>Pentapetalae</taxon>
        <taxon>asterids</taxon>
        <taxon>campanulids</taxon>
        <taxon>Asterales</taxon>
        <taxon>Asteraceae</taxon>
        <taxon>Asteroideae</taxon>
        <taxon>Anthemideae</taxon>
        <taxon>Artemisiinae</taxon>
        <taxon>Artemisia</taxon>
    </lineage>
</organism>
<sequence length="67" mass="7491">MKLINNSLAHVNFIYLLENYVLKIEFYLCGRGSDMGVERGIRLEGMAETQISKALEDLVKVGASLKS</sequence>
<evidence type="ECO:0000313" key="1">
    <source>
        <dbReference type="EMBL" id="PWA57668.1"/>
    </source>
</evidence>
<keyword evidence="2" id="KW-1185">Reference proteome</keyword>
<dbReference type="AlphaFoldDB" id="A0A2U1M8T7"/>
<proteinExistence type="predicted"/>
<gene>
    <name evidence="1" type="ORF">CTI12_AA407440</name>
</gene>
<name>A0A2U1M8T7_ARTAN</name>
<accession>A0A2U1M8T7</accession>
<evidence type="ECO:0000313" key="2">
    <source>
        <dbReference type="Proteomes" id="UP000245207"/>
    </source>
</evidence>
<reference evidence="1 2" key="1">
    <citation type="journal article" date="2018" name="Mol. Plant">
        <title>The genome of Artemisia annua provides insight into the evolution of Asteraceae family and artemisinin biosynthesis.</title>
        <authorList>
            <person name="Shen Q."/>
            <person name="Zhang L."/>
            <person name="Liao Z."/>
            <person name="Wang S."/>
            <person name="Yan T."/>
            <person name="Shi P."/>
            <person name="Liu M."/>
            <person name="Fu X."/>
            <person name="Pan Q."/>
            <person name="Wang Y."/>
            <person name="Lv Z."/>
            <person name="Lu X."/>
            <person name="Zhang F."/>
            <person name="Jiang W."/>
            <person name="Ma Y."/>
            <person name="Chen M."/>
            <person name="Hao X."/>
            <person name="Li L."/>
            <person name="Tang Y."/>
            <person name="Lv G."/>
            <person name="Zhou Y."/>
            <person name="Sun X."/>
            <person name="Brodelius P.E."/>
            <person name="Rose J.K.C."/>
            <person name="Tang K."/>
        </authorList>
    </citation>
    <scope>NUCLEOTIDE SEQUENCE [LARGE SCALE GENOMIC DNA]</scope>
    <source>
        <strain evidence="2">cv. Huhao1</strain>
        <tissue evidence="1">Leaf</tissue>
    </source>
</reference>
<comment type="caution">
    <text evidence="1">The sequence shown here is derived from an EMBL/GenBank/DDBJ whole genome shotgun (WGS) entry which is preliminary data.</text>
</comment>
<protein>
    <submittedName>
        <fullName evidence="1">NADH dehydrogenase</fullName>
    </submittedName>
</protein>